<feature type="domain" description="SH3b" evidence="2">
    <location>
        <begin position="258"/>
        <end position="320"/>
    </location>
</feature>
<dbReference type="Pfam" id="PF08239">
    <property type="entry name" value="SH3_3"/>
    <property type="match status" value="1"/>
</dbReference>
<accession>A0ABS8HWF5</accession>
<dbReference type="SMART" id="SM00287">
    <property type="entry name" value="SH3b"/>
    <property type="match status" value="1"/>
</dbReference>
<protein>
    <submittedName>
        <fullName evidence="3">DUF3794 domain-containing protein</fullName>
    </submittedName>
</protein>
<gene>
    <name evidence="3" type="ORF">LMF89_19325</name>
</gene>
<dbReference type="PROSITE" id="PS51781">
    <property type="entry name" value="SH3B"/>
    <property type="match status" value="1"/>
</dbReference>
<proteinExistence type="predicted"/>
<evidence type="ECO:0000313" key="4">
    <source>
        <dbReference type="Proteomes" id="UP001165492"/>
    </source>
</evidence>
<comment type="caution">
    <text evidence="3">The sequence shown here is derived from an EMBL/GenBank/DDBJ whole genome shotgun (WGS) entry which is preliminary data.</text>
</comment>
<dbReference type="InterPro" id="IPR003646">
    <property type="entry name" value="SH3-like_bac-type"/>
</dbReference>
<organism evidence="3 4">
    <name type="scientific">Pelosinus baikalensis</name>
    <dbReference type="NCBI Taxonomy" id="2892015"/>
    <lineage>
        <taxon>Bacteria</taxon>
        <taxon>Bacillati</taxon>
        <taxon>Bacillota</taxon>
        <taxon>Negativicutes</taxon>
        <taxon>Selenomonadales</taxon>
        <taxon>Sporomusaceae</taxon>
        <taxon>Pelosinus</taxon>
    </lineage>
</organism>
<evidence type="ECO:0000256" key="1">
    <source>
        <dbReference type="SAM" id="MobiDB-lite"/>
    </source>
</evidence>
<dbReference type="RefSeq" id="WP_229536485.1">
    <property type="nucleotide sequence ID" value="NZ_JAJHJB010000034.1"/>
</dbReference>
<dbReference type="InterPro" id="IPR024300">
    <property type="entry name" value="SipL_SPOCS_dom"/>
</dbReference>
<name>A0ABS8HWF5_9FIRM</name>
<dbReference type="EMBL" id="JAJHJB010000034">
    <property type="protein sequence ID" value="MCC5467491.1"/>
    <property type="molecule type" value="Genomic_DNA"/>
</dbReference>
<evidence type="ECO:0000313" key="3">
    <source>
        <dbReference type="EMBL" id="MCC5467491.1"/>
    </source>
</evidence>
<keyword evidence="4" id="KW-1185">Reference proteome</keyword>
<evidence type="ECO:0000259" key="2">
    <source>
        <dbReference type="PROSITE" id="PS51781"/>
    </source>
</evidence>
<dbReference type="Pfam" id="PF12673">
    <property type="entry name" value="SipL"/>
    <property type="match status" value="1"/>
</dbReference>
<dbReference type="Gene3D" id="2.30.30.40">
    <property type="entry name" value="SH3 Domains"/>
    <property type="match status" value="1"/>
</dbReference>
<reference evidence="3" key="1">
    <citation type="submission" date="2021-11" db="EMBL/GenBank/DDBJ databases">
        <title>Description of a new species Pelosinus isolated from the bottom sediments of Lake Baikal.</title>
        <authorList>
            <person name="Zakharyuk A."/>
        </authorList>
    </citation>
    <scope>NUCLEOTIDE SEQUENCE</scope>
    <source>
        <strain evidence="3">Bkl1</strain>
    </source>
</reference>
<feature type="region of interest" description="Disordered" evidence="1">
    <location>
        <begin position="1"/>
        <end position="22"/>
    </location>
</feature>
<dbReference type="Proteomes" id="UP001165492">
    <property type="component" value="Unassembled WGS sequence"/>
</dbReference>
<sequence length="330" mass="35915">MSDEVKQDSDVDGKRAIDDSNMMCGCPEPGPETISVEQVLGAEMKQKVVEFDMIVPDPKPDIEQIIDVYVKDVDIDSVDVIRNKVIIRGDLEVKVMYVADLPNQPVHAFERRHVRFTRDIEIEGAEPGMDATADVVVEYVDYDFHRHHNRRQVHITIVLKFWARVIAMTEMDVYGLTPITEYGQIEYNSANSQSGSYASGNMGDDDYTVSASQTGGGDIEAVGYENAFITGSGNGEYENMYVTGPGIPQTAGTKMGISGTATITGSSVNIRTGPGTNFPVVTKVNKGERVTIKEQAFGWYKVVLSGGTTGWVASWLADTGNGTVPTAPKG</sequence>
<feature type="compositionally biased region" description="Basic and acidic residues" evidence="1">
    <location>
        <begin position="1"/>
        <end position="18"/>
    </location>
</feature>